<organism evidence="1 2">
    <name type="scientific">Symbiodinium microadriaticum</name>
    <name type="common">Dinoflagellate</name>
    <name type="synonym">Zooxanthella microadriatica</name>
    <dbReference type="NCBI Taxonomy" id="2951"/>
    <lineage>
        <taxon>Eukaryota</taxon>
        <taxon>Sar</taxon>
        <taxon>Alveolata</taxon>
        <taxon>Dinophyceae</taxon>
        <taxon>Suessiales</taxon>
        <taxon>Symbiodiniaceae</taxon>
        <taxon>Symbiodinium</taxon>
    </lineage>
</organism>
<proteinExistence type="predicted"/>
<dbReference type="EMBL" id="LSRX01000001">
    <property type="protein sequence ID" value="OLQ15641.1"/>
    <property type="molecule type" value="Genomic_DNA"/>
</dbReference>
<protein>
    <submittedName>
        <fullName evidence="1">Uncharacterized protein</fullName>
    </submittedName>
</protein>
<reference evidence="1 2" key="1">
    <citation type="submission" date="2016-02" db="EMBL/GenBank/DDBJ databases">
        <title>Genome analysis of coral dinoflagellate symbionts highlights evolutionary adaptations to a symbiotic lifestyle.</title>
        <authorList>
            <person name="Aranda M."/>
            <person name="Li Y."/>
            <person name="Liew Y.J."/>
            <person name="Baumgarten S."/>
            <person name="Simakov O."/>
            <person name="Wilson M."/>
            <person name="Piel J."/>
            <person name="Ashoor H."/>
            <person name="Bougouffa S."/>
            <person name="Bajic V.B."/>
            <person name="Ryu T."/>
            <person name="Ravasi T."/>
            <person name="Bayer T."/>
            <person name="Micklem G."/>
            <person name="Kim H."/>
            <person name="Bhak J."/>
            <person name="Lajeunesse T.C."/>
            <person name="Voolstra C.R."/>
        </authorList>
    </citation>
    <scope>NUCLEOTIDE SEQUENCE [LARGE SCALE GENOMIC DNA]</scope>
    <source>
        <strain evidence="1 2">CCMP2467</strain>
    </source>
</reference>
<name>A0A1Q9F7J4_SYMMI</name>
<dbReference type="AlphaFoldDB" id="A0A1Q9F7J4"/>
<dbReference type="Proteomes" id="UP000186817">
    <property type="component" value="Unassembled WGS sequence"/>
</dbReference>
<comment type="caution">
    <text evidence="1">The sequence shown here is derived from an EMBL/GenBank/DDBJ whole genome shotgun (WGS) entry which is preliminary data.</text>
</comment>
<dbReference type="OrthoDB" id="406295at2759"/>
<sequence length="238" mass="26986">MALLGEIPRTRILIFDSCGAETAWPPSRPVILHLFSGEKGVARAAAAWVPGTWCLTFELQDGTEQDLRSRKVRCWIENILREGCFFMLGSAITCSSFSTAVRPPIRSEAEPLGRKDASSTLQFKLDEGNFDAEWMAKVLRIATQLHLGCWVENPYDSYLWRHPAFLEFVYPRKLCRILAFAMLKAVNPGPRKPRFSERDGIRPEEEMDSACLETLVSHPSLLVELICPEKRYAIDVKI</sequence>
<gene>
    <name evidence="1" type="ORF">AK812_SmicGene46</name>
</gene>
<keyword evidence="2" id="KW-1185">Reference proteome</keyword>
<accession>A0A1Q9F7J4</accession>
<evidence type="ECO:0000313" key="2">
    <source>
        <dbReference type="Proteomes" id="UP000186817"/>
    </source>
</evidence>
<evidence type="ECO:0000313" key="1">
    <source>
        <dbReference type="EMBL" id="OLQ15641.1"/>
    </source>
</evidence>